<dbReference type="AlphaFoldDB" id="A0A7K4MP95"/>
<dbReference type="InterPro" id="IPR042113">
    <property type="entry name" value="P_AcTrfase_dom1"/>
</dbReference>
<dbReference type="InterPro" id="IPR050500">
    <property type="entry name" value="Phos_Acetyltrans/Butyryltrans"/>
</dbReference>
<evidence type="ECO:0000256" key="3">
    <source>
        <dbReference type="ARBA" id="ARBA00023315"/>
    </source>
</evidence>
<dbReference type="SUPFAM" id="SSF53659">
    <property type="entry name" value="Isocitrate/Isopropylmalate dehydrogenase-like"/>
    <property type="match status" value="1"/>
</dbReference>
<comment type="caution">
    <text evidence="5">The sequence shown here is derived from an EMBL/GenBank/DDBJ whole genome shotgun (WGS) entry which is preliminary data.</text>
</comment>
<accession>A0A7K4MP95</accession>
<name>A0A7K4MP95_9ARCH</name>
<sequence>MAINKYRDRIINLGKDTGAQIVLPEMTDVRLRKAARELTSMGFGILQIEDFQDNLDIYLDYLNRLPFTDNWPADNLREFLNDPLHFATAMVACDDADCLVAGAVNSSSEVIRSAIRMIGIRPTSNNVSSIFFMISPDGNTAFTFGDCAVIPEPDSKQLASIAAESAEFHHFLTGEEPVVAFLSFSTKGSASHYRVDRVRDAVKIFGKKYPQIIHDGEVQVDAAIIPEVNKLKIPNSPINGQANVLIFPNLDAGNIAYKITQRLGGYSAWGPLLQGLNKPVHDLSRGCSVEDIINVSAIAALQRNMYANV</sequence>
<dbReference type="EMBL" id="JACASV010000013">
    <property type="protein sequence ID" value="NWJ43159.1"/>
    <property type="molecule type" value="Genomic_DNA"/>
</dbReference>
<feature type="domain" description="Phosphate acetyl/butaryl transferase" evidence="4">
    <location>
        <begin position="72"/>
        <end position="300"/>
    </location>
</feature>
<organism evidence="5 6">
    <name type="scientific">Marine Group I thaumarchaeote</name>
    <dbReference type="NCBI Taxonomy" id="2511932"/>
    <lineage>
        <taxon>Archaea</taxon>
        <taxon>Nitrososphaerota</taxon>
        <taxon>Marine Group I</taxon>
    </lineage>
</organism>
<dbReference type="PANTHER" id="PTHR43356">
    <property type="entry name" value="PHOSPHATE ACETYLTRANSFERASE"/>
    <property type="match status" value="1"/>
</dbReference>
<dbReference type="Gene3D" id="3.40.50.10750">
    <property type="entry name" value="Isocitrate/Isopropylmalate dehydrogenase-like"/>
    <property type="match status" value="1"/>
</dbReference>
<protein>
    <submittedName>
        <fullName evidence="5">Phosphate acetyltransferase</fullName>
    </submittedName>
</protein>
<comment type="similarity">
    <text evidence="1">Belongs to the phosphate acetyltransferase and butyryltransferase family.</text>
</comment>
<dbReference type="PIRSF" id="PIRSF000428">
    <property type="entry name" value="P_Ac_trans"/>
    <property type="match status" value="1"/>
</dbReference>
<gene>
    <name evidence="5" type="ORF">HX837_02975</name>
</gene>
<dbReference type="InterPro" id="IPR042112">
    <property type="entry name" value="P_AcTrfase_dom2"/>
</dbReference>
<dbReference type="Proteomes" id="UP000523105">
    <property type="component" value="Unassembled WGS sequence"/>
</dbReference>
<keyword evidence="3" id="KW-0012">Acyltransferase</keyword>
<keyword evidence="2 5" id="KW-0808">Transferase</keyword>
<reference evidence="5 6" key="1">
    <citation type="journal article" date="2019" name="Environ. Microbiol.">
        <title>Genomics insights into ecotype formation of ammonia-oxidizing archaea in the deep ocean.</title>
        <authorList>
            <person name="Wang Y."/>
            <person name="Huang J.M."/>
            <person name="Cui G.J."/>
            <person name="Nunoura T."/>
            <person name="Takaki Y."/>
            <person name="Li W.L."/>
            <person name="Li J."/>
            <person name="Gao Z.M."/>
            <person name="Takai K."/>
            <person name="Zhang A.Q."/>
            <person name="Stepanauskas R."/>
        </authorList>
    </citation>
    <scope>NUCLEOTIDE SEQUENCE [LARGE SCALE GENOMIC DNA]</scope>
    <source>
        <strain evidence="5 6">L15b</strain>
    </source>
</reference>
<evidence type="ECO:0000256" key="2">
    <source>
        <dbReference type="ARBA" id="ARBA00022679"/>
    </source>
</evidence>
<dbReference type="GO" id="GO:0016746">
    <property type="term" value="F:acyltransferase activity"/>
    <property type="evidence" value="ECO:0007669"/>
    <property type="project" value="UniProtKB-KW"/>
</dbReference>
<dbReference type="InterPro" id="IPR002505">
    <property type="entry name" value="PTA_PTB"/>
</dbReference>
<evidence type="ECO:0000313" key="6">
    <source>
        <dbReference type="Proteomes" id="UP000523105"/>
    </source>
</evidence>
<proteinExistence type="inferred from homology"/>
<evidence type="ECO:0000259" key="4">
    <source>
        <dbReference type="Pfam" id="PF01515"/>
    </source>
</evidence>
<dbReference type="PANTHER" id="PTHR43356:SF1">
    <property type="entry name" value="PHOSPHATE ACETYLTRANSFERASE EUTD"/>
    <property type="match status" value="1"/>
</dbReference>
<dbReference type="InterPro" id="IPR012147">
    <property type="entry name" value="P_Ac_Bu_trans"/>
</dbReference>
<dbReference type="Gene3D" id="3.40.50.10950">
    <property type="match status" value="1"/>
</dbReference>
<evidence type="ECO:0000256" key="1">
    <source>
        <dbReference type="ARBA" id="ARBA00005656"/>
    </source>
</evidence>
<evidence type="ECO:0000313" key="5">
    <source>
        <dbReference type="EMBL" id="NWJ43159.1"/>
    </source>
</evidence>
<dbReference type="Pfam" id="PF01515">
    <property type="entry name" value="PTA_PTB"/>
    <property type="match status" value="1"/>
</dbReference>